<evidence type="ECO:0000313" key="5">
    <source>
        <dbReference type="EMBL" id="VFV22845.1"/>
    </source>
</evidence>
<evidence type="ECO:0000256" key="4">
    <source>
        <dbReference type="ARBA" id="ARBA00035422"/>
    </source>
</evidence>
<proteinExistence type="inferred from homology"/>
<reference evidence="5 6" key="1">
    <citation type="submission" date="2019-01" db="EMBL/GenBank/DDBJ databases">
        <authorList>
            <person name="Alioto T."/>
            <person name="Alioto T."/>
        </authorList>
    </citation>
    <scope>NUCLEOTIDE SEQUENCE [LARGE SCALE GENOMIC DNA]</scope>
</reference>
<dbReference type="FunFam" id="3.30.1370.30:FF:000001">
    <property type="entry name" value="40S ribosomal protein S15a"/>
    <property type="match status" value="1"/>
</dbReference>
<dbReference type="SUPFAM" id="SSF56047">
    <property type="entry name" value="Ribosomal protein S8"/>
    <property type="match status" value="1"/>
</dbReference>
<evidence type="ECO:0000256" key="3">
    <source>
        <dbReference type="ARBA" id="ARBA00023274"/>
    </source>
</evidence>
<evidence type="ECO:0000256" key="1">
    <source>
        <dbReference type="ARBA" id="ARBA00006471"/>
    </source>
</evidence>
<organism evidence="5 6">
    <name type="scientific">Lynx pardinus</name>
    <name type="common">Iberian lynx</name>
    <name type="synonym">Felis pardina</name>
    <dbReference type="NCBI Taxonomy" id="191816"/>
    <lineage>
        <taxon>Eukaryota</taxon>
        <taxon>Metazoa</taxon>
        <taxon>Chordata</taxon>
        <taxon>Craniata</taxon>
        <taxon>Vertebrata</taxon>
        <taxon>Euteleostomi</taxon>
        <taxon>Mammalia</taxon>
        <taxon>Eutheria</taxon>
        <taxon>Laurasiatheria</taxon>
        <taxon>Carnivora</taxon>
        <taxon>Feliformia</taxon>
        <taxon>Felidae</taxon>
        <taxon>Felinae</taxon>
        <taxon>Lynx</taxon>
    </lineage>
</organism>
<dbReference type="InterPro" id="IPR000630">
    <property type="entry name" value="Ribosomal_uS8"/>
</dbReference>
<dbReference type="Proteomes" id="UP000386466">
    <property type="component" value="Unassembled WGS sequence"/>
</dbReference>
<evidence type="ECO:0000256" key="2">
    <source>
        <dbReference type="ARBA" id="ARBA00022980"/>
    </source>
</evidence>
<dbReference type="GO" id="GO:1990904">
    <property type="term" value="C:ribonucleoprotein complex"/>
    <property type="evidence" value="ECO:0007669"/>
    <property type="project" value="UniProtKB-KW"/>
</dbReference>
<name>A0A485MPA4_LYNPA</name>
<sequence>MVHVNVLADTLESINNAERGRRQVLTRSCSRVIVRFLIVMKHSHVGKVEIVDDPRAGKIACEPRGQVKHVWSDRPQI</sequence>
<keyword evidence="3" id="KW-0687">Ribonucleoprotein</keyword>
<protein>
    <recommendedName>
        <fullName evidence="4">40S ribosomal protein S15a</fullName>
    </recommendedName>
</protein>
<dbReference type="Gene3D" id="3.30.1370.30">
    <property type="match status" value="1"/>
</dbReference>
<dbReference type="GO" id="GO:0003735">
    <property type="term" value="F:structural constituent of ribosome"/>
    <property type="evidence" value="ECO:0007669"/>
    <property type="project" value="InterPro"/>
</dbReference>
<comment type="similarity">
    <text evidence="1">Belongs to the universal ribosomal protein uS8 family.</text>
</comment>
<gene>
    <name evidence="5" type="ORF">LYPA_23C017346</name>
</gene>
<dbReference type="GO" id="GO:0005840">
    <property type="term" value="C:ribosome"/>
    <property type="evidence" value="ECO:0007669"/>
    <property type="project" value="UniProtKB-KW"/>
</dbReference>
<keyword evidence="6" id="KW-1185">Reference proteome</keyword>
<keyword evidence="2" id="KW-0689">Ribosomal protein</keyword>
<dbReference type="InterPro" id="IPR035987">
    <property type="entry name" value="Ribosomal_uS8_sf"/>
</dbReference>
<dbReference type="AlphaFoldDB" id="A0A485MPA4"/>
<evidence type="ECO:0000313" key="6">
    <source>
        <dbReference type="Proteomes" id="UP000386466"/>
    </source>
</evidence>
<dbReference type="GO" id="GO:0006412">
    <property type="term" value="P:translation"/>
    <property type="evidence" value="ECO:0007669"/>
    <property type="project" value="InterPro"/>
</dbReference>
<dbReference type="PANTHER" id="PTHR11758">
    <property type="entry name" value="40S RIBOSOMAL PROTEIN S15A"/>
    <property type="match status" value="1"/>
</dbReference>
<dbReference type="EMBL" id="CAAGRJ010004846">
    <property type="protein sequence ID" value="VFV22845.1"/>
    <property type="molecule type" value="Genomic_DNA"/>
</dbReference>
<accession>A0A485MPA4</accession>